<dbReference type="GO" id="GO:0003847">
    <property type="term" value="F:1-alkyl-2-acetylglycerophosphocholine esterase activity"/>
    <property type="evidence" value="ECO:0007669"/>
    <property type="project" value="UniProtKB-UniRule"/>
</dbReference>
<name>A0A8K0PI40_9PEZI</name>
<feature type="compositionally biased region" description="Basic and acidic residues" evidence="6">
    <location>
        <begin position="451"/>
        <end position="461"/>
    </location>
</feature>
<comment type="catalytic activity">
    <reaction evidence="4">
        <text>a 1-O-alkyl-2-acetyl-sn-glycero-3-phosphocholine + H2O = a 1-O-alkyl-sn-glycero-3-phosphocholine + acetate + H(+)</text>
        <dbReference type="Rhea" id="RHEA:17777"/>
        <dbReference type="ChEBI" id="CHEBI:15377"/>
        <dbReference type="ChEBI" id="CHEBI:15378"/>
        <dbReference type="ChEBI" id="CHEBI:30089"/>
        <dbReference type="ChEBI" id="CHEBI:30909"/>
        <dbReference type="ChEBI" id="CHEBI:36707"/>
        <dbReference type="EC" id="3.1.1.47"/>
    </reaction>
</comment>
<evidence type="ECO:0000256" key="3">
    <source>
        <dbReference type="ARBA" id="ARBA00023098"/>
    </source>
</evidence>
<comment type="caution">
    <text evidence="7">The sequence shown here is derived from an EMBL/GenBank/DDBJ whole genome shotgun (WGS) entry which is preliminary data.</text>
</comment>
<feature type="active site" description="Charge relay system" evidence="5">
    <location>
        <position position="317"/>
    </location>
</feature>
<sequence>MRKPLMSFLSRLSPVPSFPPLPGPYQVGTVDVEIAAEDLRSPVPKPDDAPATIAYRIFYPCEKTTIHARPVRWIQSPQRENLAGFIKYMGVGDRVSGIIASLPTPISHISLPAIRSAPLLPSPPSPSLFPLTLFSHGLAGSRNLYSHLCSSLSSHGQIVIAPSHRDGSAPVAHVRATPSSPAQTIPSITIPYAAEEENYAARDRQLRIRCWEVGLIYDSLLRMQRGEEVRNLDPNPGPKGEREEVLGRFKGRLDLGPGRVTWAGHSFGAATVVQFVKSVFWRDELAREQKDGEGLFPVREGEVVQQVSRETRLVLLDPWMMPILSPFQRGLRGRDIPSFTEGGDGGRKVLAIVSEGFWKWKQNLEEVRRLLRPKRGEVEPGRAWYAVGSRHFSQSDFGVLFSWLLERFSKAANGRELLEGNVRLINEMLRNDGVELAGVENLQDAKKEGAEKLNDVGKGKEENDEQVDQPVSKAMPSLLDEPVWIRIPIRD</sequence>
<keyword evidence="3 4" id="KW-0443">Lipid metabolism</keyword>
<evidence type="ECO:0000256" key="2">
    <source>
        <dbReference type="ARBA" id="ARBA00022963"/>
    </source>
</evidence>
<dbReference type="EMBL" id="JAESVG020000002">
    <property type="protein sequence ID" value="KAG8630736.1"/>
    <property type="molecule type" value="Genomic_DNA"/>
</dbReference>
<evidence type="ECO:0000256" key="1">
    <source>
        <dbReference type="ARBA" id="ARBA00022801"/>
    </source>
</evidence>
<evidence type="ECO:0000313" key="7">
    <source>
        <dbReference type="EMBL" id="KAG8630736.1"/>
    </source>
</evidence>
<evidence type="ECO:0000256" key="5">
    <source>
        <dbReference type="PIRSR" id="PIRSR018169-1"/>
    </source>
</evidence>
<keyword evidence="2 4" id="KW-0442">Lipid degradation</keyword>
<dbReference type="AlphaFoldDB" id="A0A8K0PI40"/>
<dbReference type="SUPFAM" id="SSF53474">
    <property type="entry name" value="alpha/beta-Hydrolases"/>
    <property type="match status" value="1"/>
</dbReference>
<dbReference type="InterPro" id="IPR016715">
    <property type="entry name" value="PAF_acetylhydro_eukaryote"/>
</dbReference>
<keyword evidence="8" id="KW-1185">Reference proteome</keyword>
<feature type="active site" description="Nucleophile" evidence="5">
    <location>
        <position position="266"/>
    </location>
</feature>
<keyword evidence="1 4" id="KW-0378">Hydrolase</keyword>
<dbReference type="EC" id="3.1.1.47" evidence="4"/>
<feature type="active site" description="Charge relay system" evidence="5">
    <location>
        <position position="391"/>
    </location>
</feature>
<dbReference type="OrthoDB" id="2363873at2759"/>
<protein>
    <recommendedName>
        <fullName evidence="4">Putative phospholipase</fullName>
        <ecNumber evidence="4">3.1.1.47</ecNumber>
    </recommendedName>
</protein>
<organism evidence="7 8">
    <name type="scientific">Elsinoe batatas</name>
    <dbReference type="NCBI Taxonomy" id="2601811"/>
    <lineage>
        <taxon>Eukaryota</taxon>
        <taxon>Fungi</taxon>
        <taxon>Dikarya</taxon>
        <taxon>Ascomycota</taxon>
        <taxon>Pezizomycotina</taxon>
        <taxon>Dothideomycetes</taxon>
        <taxon>Dothideomycetidae</taxon>
        <taxon>Myriangiales</taxon>
        <taxon>Elsinoaceae</taxon>
        <taxon>Elsinoe</taxon>
    </lineage>
</organism>
<dbReference type="Gene3D" id="3.40.50.1820">
    <property type="entry name" value="alpha/beta hydrolase"/>
    <property type="match status" value="1"/>
</dbReference>
<accession>A0A8K0PI40</accession>
<feature type="region of interest" description="Disordered" evidence="6">
    <location>
        <begin position="451"/>
        <end position="473"/>
    </location>
</feature>
<evidence type="ECO:0000256" key="4">
    <source>
        <dbReference type="PIRNR" id="PIRNR018169"/>
    </source>
</evidence>
<comment type="similarity">
    <text evidence="4">Belongs to the serine esterase family.</text>
</comment>
<dbReference type="Pfam" id="PF03403">
    <property type="entry name" value="PAF-AH_p_II"/>
    <property type="match status" value="1"/>
</dbReference>
<dbReference type="Proteomes" id="UP000809789">
    <property type="component" value="Unassembled WGS sequence"/>
</dbReference>
<evidence type="ECO:0000313" key="8">
    <source>
        <dbReference type="Proteomes" id="UP000809789"/>
    </source>
</evidence>
<proteinExistence type="inferred from homology"/>
<dbReference type="PANTHER" id="PTHR10272:SF7">
    <property type="entry name" value="PHOSPHOLIPASE-RELATED"/>
    <property type="match status" value="1"/>
</dbReference>
<dbReference type="PIRSF" id="PIRSF018169">
    <property type="entry name" value="PAF_acetylhydrolase"/>
    <property type="match status" value="1"/>
</dbReference>
<evidence type="ECO:0000256" key="6">
    <source>
        <dbReference type="SAM" id="MobiDB-lite"/>
    </source>
</evidence>
<dbReference type="GO" id="GO:0016042">
    <property type="term" value="P:lipid catabolic process"/>
    <property type="evidence" value="ECO:0007669"/>
    <property type="project" value="UniProtKB-KW"/>
</dbReference>
<gene>
    <name evidence="7" type="ORF">KVT40_002355</name>
</gene>
<dbReference type="PANTHER" id="PTHR10272">
    <property type="entry name" value="PLATELET-ACTIVATING FACTOR ACETYLHYDROLASE"/>
    <property type="match status" value="1"/>
</dbReference>
<reference evidence="7" key="1">
    <citation type="submission" date="2021-07" db="EMBL/GenBank/DDBJ databases">
        <title>Elsinoe batatas strain:CRI-CJ2 Genome sequencing and assembly.</title>
        <authorList>
            <person name="Huang L."/>
        </authorList>
    </citation>
    <scope>NUCLEOTIDE SEQUENCE</scope>
    <source>
        <strain evidence="7">CRI-CJ2</strain>
    </source>
</reference>
<dbReference type="InterPro" id="IPR029058">
    <property type="entry name" value="AB_hydrolase_fold"/>
</dbReference>